<gene>
    <name evidence="1" type="ORF">GCM10010269_62320</name>
</gene>
<reference evidence="1" key="1">
    <citation type="journal article" date="2014" name="Int. J. Syst. Evol. Microbiol.">
        <title>Complete genome sequence of Corynebacterium casei LMG S-19264T (=DSM 44701T), isolated from a smear-ripened cheese.</title>
        <authorList>
            <consortium name="US DOE Joint Genome Institute (JGI-PGF)"/>
            <person name="Walter F."/>
            <person name="Albersmeier A."/>
            <person name="Kalinowski J."/>
            <person name="Ruckert C."/>
        </authorList>
    </citation>
    <scope>NUCLEOTIDE SEQUENCE</scope>
    <source>
        <strain evidence="1">JCM 4386</strain>
    </source>
</reference>
<comment type="caution">
    <text evidence="1">The sequence shown here is derived from an EMBL/GenBank/DDBJ whole genome shotgun (WGS) entry which is preliminary data.</text>
</comment>
<keyword evidence="2" id="KW-1185">Reference proteome</keyword>
<organism evidence="1 2">
    <name type="scientific">Streptomyces humidus</name>
    <dbReference type="NCBI Taxonomy" id="52259"/>
    <lineage>
        <taxon>Bacteria</taxon>
        <taxon>Bacillati</taxon>
        <taxon>Actinomycetota</taxon>
        <taxon>Actinomycetes</taxon>
        <taxon>Kitasatosporales</taxon>
        <taxon>Streptomycetaceae</taxon>
        <taxon>Streptomyces</taxon>
    </lineage>
</organism>
<reference evidence="1" key="2">
    <citation type="submission" date="2020-09" db="EMBL/GenBank/DDBJ databases">
        <authorList>
            <person name="Sun Q."/>
            <person name="Ohkuma M."/>
        </authorList>
    </citation>
    <scope>NUCLEOTIDE SEQUENCE</scope>
    <source>
        <strain evidence="1">JCM 4386</strain>
    </source>
</reference>
<name>A0A918G1T0_9ACTN</name>
<proteinExistence type="predicted"/>
<dbReference type="Proteomes" id="UP000606194">
    <property type="component" value="Unassembled WGS sequence"/>
</dbReference>
<sequence>MVAPVPAVSGPAEAGPVDTASVSRLRAAVADRVWRHDLIGFSLTVERPGWAGGTAGQRPEWGKLCGLQRRGRQTLIGPAGSLAAPVGLEVRG</sequence>
<protein>
    <submittedName>
        <fullName evidence="1">Uncharacterized protein</fullName>
    </submittedName>
</protein>
<dbReference type="EMBL" id="BMTL01000031">
    <property type="protein sequence ID" value="GGS14695.1"/>
    <property type="molecule type" value="Genomic_DNA"/>
</dbReference>
<accession>A0A918G1T0</accession>
<evidence type="ECO:0000313" key="1">
    <source>
        <dbReference type="EMBL" id="GGS14695.1"/>
    </source>
</evidence>
<evidence type="ECO:0000313" key="2">
    <source>
        <dbReference type="Proteomes" id="UP000606194"/>
    </source>
</evidence>
<dbReference type="AlphaFoldDB" id="A0A918G1T0"/>